<dbReference type="GO" id="GO:0005524">
    <property type="term" value="F:ATP binding"/>
    <property type="evidence" value="ECO:0007669"/>
    <property type="project" value="UniProtKB-UniRule"/>
</dbReference>
<keyword evidence="7 10" id="KW-0573">Peptidoglycan synthesis</keyword>
<evidence type="ECO:0000259" key="12">
    <source>
        <dbReference type="Pfam" id="PF01225"/>
    </source>
</evidence>
<gene>
    <name evidence="10" type="primary">murF</name>
    <name evidence="15" type="ordered locus">Paes_2267</name>
</gene>
<feature type="domain" description="Mur ligase N-terminal catalytic" evidence="12">
    <location>
        <begin position="32"/>
        <end position="108"/>
    </location>
</feature>
<dbReference type="InterPro" id="IPR036565">
    <property type="entry name" value="Mur-like_cat_sf"/>
</dbReference>
<dbReference type="SUPFAM" id="SSF53244">
    <property type="entry name" value="MurD-like peptide ligases, peptide-binding domain"/>
    <property type="match status" value="1"/>
</dbReference>
<keyword evidence="16" id="KW-1185">Reference proteome</keyword>
<evidence type="ECO:0000256" key="9">
    <source>
        <dbReference type="ARBA" id="ARBA00023316"/>
    </source>
</evidence>
<dbReference type="EC" id="6.3.2.10" evidence="10 11"/>
<feature type="domain" description="Mur ligase central" evidence="14">
    <location>
        <begin position="119"/>
        <end position="306"/>
    </location>
</feature>
<comment type="catalytic activity">
    <reaction evidence="10 11">
        <text>D-alanyl-D-alanine + UDP-N-acetyl-alpha-D-muramoyl-L-alanyl-gamma-D-glutamyl-meso-2,6-diaminopimelate + ATP = UDP-N-acetyl-alpha-D-muramoyl-L-alanyl-gamma-D-glutamyl-meso-2,6-diaminopimeloyl-D-alanyl-D-alanine + ADP + phosphate + H(+)</text>
        <dbReference type="Rhea" id="RHEA:28374"/>
        <dbReference type="ChEBI" id="CHEBI:15378"/>
        <dbReference type="ChEBI" id="CHEBI:30616"/>
        <dbReference type="ChEBI" id="CHEBI:43474"/>
        <dbReference type="ChEBI" id="CHEBI:57822"/>
        <dbReference type="ChEBI" id="CHEBI:61386"/>
        <dbReference type="ChEBI" id="CHEBI:83905"/>
        <dbReference type="ChEBI" id="CHEBI:456216"/>
        <dbReference type="EC" id="6.3.2.10"/>
    </reaction>
</comment>
<evidence type="ECO:0000313" key="15">
    <source>
        <dbReference type="EMBL" id="ACF47268.1"/>
    </source>
</evidence>
<evidence type="ECO:0000256" key="4">
    <source>
        <dbReference type="ARBA" id="ARBA00022741"/>
    </source>
</evidence>
<keyword evidence="8 10" id="KW-0131">Cell cycle</keyword>
<keyword evidence="9 10" id="KW-0961">Cell wall biogenesis/degradation</keyword>
<evidence type="ECO:0000256" key="6">
    <source>
        <dbReference type="ARBA" id="ARBA00022960"/>
    </source>
</evidence>
<evidence type="ECO:0000256" key="2">
    <source>
        <dbReference type="ARBA" id="ARBA00022598"/>
    </source>
</evidence>
<keyword evidence="3 10" id="KW-0132">Cell division</keyword>
<evidence type="ECO:0000256" key="11">
    <source>
        <dbReference type="RuleBase" id="RU004136"/>
    </source>
</evidence>
<protein>
    <recommendedName>
        <fullName evidence="10 11">UDP-N-acetylmuramoyl-tripeptide--D-alanyl-D-alanine ligase</fullName>
        <ecNumber evidence="10 11">6.3.2.10</ecNumber>
    </recommendedName>
    <alternativeName>
        <fullName evidence="10">D-alanyl-D-alanine-adding enzyme</fullName>
    </alternativeName>
</protein>
<evidence type="ECO:0000313" key="16">
    <source>
        <dbReference type="Proteomes" id="UP000002725"/>
    </source>
</evidence>
<dbReference type="Pfam" id="PF01225">
    <property type="entry name" value="Mur_ligase"/>
    <property type="match status" value="1"/>
</dbReference>
<keyword evidence="5 10" id="KW-0067">ATP-binding</keyword>
<dbReference type="InterPro" id="IPR013221">
    <property type="entry name" value="Mur_ligase_cen"/>
</dbReference>
<dbReference type="GO" id="GO:0008766">
    <property type="term" value="F:UDP-N-acetylmuramoylalanyl-D-glutamyl-2,6-diaminopimelate-D-alanyl-D-alanine ligase activity"/>
    <property type="evidence" value="ECO:0007669"/>
    <property type="project" value="RHEA"/>
</dbReference>
<evidence type="ECO:0000256" key="7">
    <source>
        <dbReference type="ARBA" id="ARBA00022984"/>
    </source>
</evidence>
<evidence type="ECO:0000256" key="1">
    <source>
        <dbReference type="ARBA" id="ARBA00022490"/>
    </source>
</evidence>
<dbReference type="HAMAP" id="MF_02019">
    <property type="entry name" value="MurF"/>
    <property type="match status" value="1"/>
</dbReference>
<dbReference type="Proteomes" id="UP000002725">
    <property type="component" value="Chromosome"/>
</dbReference>
<evidence type="ECO:0000256" key="3">
    <source>
        <dbReference type="ARBA" id="ARBA00022618"/>
    </source>
</evidence>
<evidence type="ECO:0000256" key="5">
    <source>
        <dbReference type="ARBA" id="ARBA00022840"/>
    </source>
</evidence>
<dbReference type="InterPro" id="IPR051046">
    <property type="entry name" value="MurCDEF_CellWall_CoF430Synth"/>
</dbReference>
<dbReference type="GO" id="GO:0009252">
    <property type="term" value="P:peptidoglycan biosynthetic process"/>
    <property type="evidence" value="ECO:0007669"/>
    <property type="project" value="UniProtKB-UniRule"/>
</dbReference>
<evidence type="ECO:0000256" key="8">
    <source>
        <dbReference type="ARBA" id="ARBA00023306"/>
    </source>
</evidence>
<dbReference type="Pfam" id="PF02875">
    <property type="entry name" value="Mur_ligase_C"/>
    <property type="match status" value="1"/>
</dbReference>
<dbReference type="GO" id="GO:0051301">
    <property type="term" value="P:cell division"/>
    <property type="evidence" value="ECO:0007669"/>
    <property type="project" value="UniProtKB-KW"/>
</dbReference>
<sequence>MGMCLTKDDLESVGTPAGFALGEAVEWCDPSVSIDSRDIRSGSIFFALKGERTDGHEYVSLAFKSGARCAVVNREWYSRHAESVHQEGWRYLVVHDTVRALQQLASIYRSKFSIPVIGIGGSNGKTTTKEMTAAVLGTTYKVHMSKGNLNNHLGVPLTLFGLRDTHDLAVVEMGINHPGEMELLTSIARPDFALLTNIGHEHLEFLGDLDGVAEAETVLYHDTIMRGGTVFVNTGDARLLAAAREIQNRVDYGPERDGNLIWPEKIVLDPAGRTTFTLCTASGSVSLMLHFSGRHNVDNAVAAAAVGSCFNVPLNAIAEGLGSLVPADGWKRLEFIEAGGIRIFNDTYNANPDSVTMALKTVCEIPCSGRRVLVFADMLELGEVSDAEHRRMGALVAQLPFDAVYTYGEHAALSCLSAGPKCRGHYTSHAHLLDALKAYLSQDDLLLLKGSRGMRLELIAEGLRATDK</sequence>
<dbReference type="GO" id="GO:0047480">
    <property type="term" value="F:UDP-N-acetylmuramoyl-tripeptide-D-alanyl-D-alanine ligase activity"/>
    <property type="evidence" value="ECO:0007669"/>
    <property type="project" value="UniProtKB-UniRule"/>
</dbReference>
<dbReference type="GO" id="GO:0005737">
    <property type="term" value="C:cytoplasm"/>
    <property type="evidence" value="ECO:0007669"/>
    <property type="project" value="UniProtKB-SubCell"/>
</dbReference>
<dbReference type="InterPro" id="IPR036615">
    <property type="entry name" value="Mur_ligase_C_dom_sf"/>
</dbReference>
<dbReference type="SUPFAM" id="SSF53623">
    <property type="entry name" value="MurD-like peptide ligases, catalytic domain"/>
    <property type="match status" value="1"/>
</dbReference>
<feature type="domain" description="Mur ligase C-terminal" evidence="13">
    <location>
        <begin position="332"/>
        <end position="452"/>
    </location>
</feature>
<dbReference type="eggNOG" id="COG0770">
    <property type="taxonomic scope" value="Bacteria"/>
</dbReference>
<dbReference type="PANTHER" id="PTHR43024">
    <property type="entry name" value="UDP-N-ACETYLMURAMOYL-TRIPEPTIDE--D-ALANYL-D-ALANINE LIGASE"/>
    <property type="match status" value="1"/>
</dbReference>
<reference evidence="15" key="1">
    <citation type="submission" date="2008-06" db="EMBL/GenBank/DDBJ databases">
        <title>Complete sequence of chromosome of Prosthecochloris aestuarii DSM 271.</title>
        <authorList>
            <consortium name="US DOE Joint Genome Institute"/>
            <person name="Lucas S."/>
            <person name="Copeland A."/>
            <person name="Lapidus A."/>
            <person name="Glavina del Rio T."/>
            <person name="Dalin E."/>
            <person name="Tice H."/>
            <person name="Bruce D."/>
            <person name="Goodwin L."/>
            <person name="Pitluck S."/>
            <person name="Schmutz J."/>
            <person name="Larimer F."/>
            <person name="Land M."/>
            <person name="Hauser L."/>
            <person name="Kyrpides N."/>
            <person name="Anderson I."/>
            <person name="Liu Z."/>
            <person name="Li T."/>
            <person name="Zhao F."/>
            <person name="Overmann J."/>
            <person name="Bryant D.A."/>
            <person name="Richardson P."/>
        </authorList>
    </citation>
    <scope>NUCLEOTIDE SEQUENCE [LARGE SCALE GENOMIC DNA]</scope>
    <source>
        <strain evidence="15">DSM 271</strain>
    </source>
</reference>
<dbReference type="Gene3D" id="3.90.190.20">
    <property type="entry name" value="Mur ligase, C-terminal domain"/>
    <property type="match status" value="1"/>
</dbReference>
<keyword evidence="1 10" id="KW-0963">Cytoplasm</keyword>
<dbReference type="Gene3D" id="3.40.1390.10">
    <property type="entry name" value="MurE/MurF, N-terminal domain"/>
    <property type="match status" value="1"/>
</dbReference>
<keyword evidence="6 10" id="KW-0133">Cell shape</keyword>
<dbReference type="GO" id="GO:0008360">
    <property type="term" value="P:regulation of cell shape"/>
    <property type="evidence" value="ECO:0007669"/>
    <property type="project" value="UniProtKB-KW"/>
</dbReference>
<evidence type="ECO:0000256" key="10">
    <source>
        <dbReference type="HAMAP-Rule" id="MF_02019"/>
    </source>
</evidence>
<dbReference type="InterPro" id="IPR004101">
    <property type="entry name" value="Mur_ligase_C"/>
</dbReference>
<dbReference type="InterPro" id="IPR000713">
    <property type="entry name" value="Mur_ligase_N"/>
</dbReference>
<dbReference type="Gene3D" id="3.40.1190.10">
    <property type="entry name" value="Mur-like, catalytic domain"/>
    <property type="match status" value="1"/>
</dbReference>
<dbReference type="UniPathway" id="UPA00219"/>
<dbReference type="PANTHER" id="PTHR43024:SF1">
    <property type="entry name" value="UDP-N-ACETYLMURAMOYL-TRIPEPTIDE--D-ALANYL-D-ALANINE LIGASE"/>
    <property type="match status" value="1"/>
</dbReference>
<keyword evidence="2 10" id="KW-0436">Ligase</keyword>
<dbReference type="InterPro" id="IPR035911">
    <property type="entry name" value="MurE/MurF_N"/>
</dbReference>
<dbReference type="NCBIfam" id="TIGR01143">
    <property type="entry name" value="murF"/>
    <property type="match status" value="1"/>
</dbReference>
<comment type="function">
    <text evidence="10 11">Involved in cell wall formation. Catalyzes the final step in the synthesis of UDP-N-acetylmuramoyl-pentapeptide, the precursor of murein.</text>
</comment>
<evidence type="ECO:0000259" key="14">
    <source>
        <dbReference type="Pfam" id="PF08245"/>
    </source>
</evidence>
<evidence type="ECO:0000259" key="13">
    <source>
        <dbReference type="Pfam" id="PF02875"/>
    </source>
</evidence>
<dbReference type="EMBL" id="CP001108">
    <property type="protein sequence ID" value="ACF47268.1"/>
    <property type="molecule type" value="Genomic_DNA"/>
</dbReference>
<name>B4S6R3_PROA2</name>
<dbReference type="Pfam" id="PF08245">
    <property type="entry name" value="Mur_ligase_M"/>
    <property type="match status" value="1"/>
</dbReference>
<feature type="binding site" evidence="10">
    <location>
        <begin position="121"/>
        <end position="127"/>
    </location>
    <ligand>
        <name>ATP</name>
        <dbReference type="ChEBI" id="CHEBI:30616"/>
    </ligand>
</feature>
<dbReference type="InterPro" id="IPR005863">
    <property type="entry name" value="UDP-N-AcMur_synth"/>
</dbReference>
<comment type="subcellular location">
    <subcellularLocation>
        <location evidence="10 11">Cytoplasm</location>
    </subcellularLocation>
</comment>
<dbReference type="SUPFAM" id="SSF63418">
    <property type="entry name" value="MurE/MurF N-terminal domain"/>
    <property type="match status" value="1"/>
</dbReference>
<dbReference type="STRING" id="290512.Paes_2267"/>
<dbReference type="HOGENOM" id="CLU_031507_4_0_10"/>
<dbReference type="AlphaFoldDB" id="B4S6R3"/>
<comment type="pathway">
    <text evidence="10 11">Cell wall biogenesis; peptidoglycan biosynthesis.</text>
</comment>
<organism evidence="15 16">
    <name type="scientific">Prosthecochloris aestuarii (strain DSM 271 / SK 413)</name>
    <dbReference type="NCBI Taxonomy" id="290512"/>
    <lineage>
        <taxon>Bacteria</taxon>
        <taxon>Pseudomonadati</taxon>
        <taxon>Chlorobiota</taxon>
        <taxon>Chlorobiia</taxon>
        <taxon>Chlorobiales</taxon>
        <taxon>Chlorobiaceae</taxon>
        <taxon>Prosthecochloris</taxon>
    </lineage>
</organism>
<dbReference type="GO" id="GO:0071555">
    <property type="term" value="P:cell wall organization"/>
    <property type="evidence" value="ECO:0007669"/>
    <property type="project" value="UniProtKB-KW"/>
</dbReference>
<accession>B4S6R3</accession>
<comment type="similarity">
    <text evidence="10">Belongs to the MurCDEF family. MurF subfamily.</text>
</comment>
<proteinExistence type="inferred from homology"/>
<dbReference type="KEGG" id="paa:Paes_2267"/>
<keyword evidence="4 10" id="KW-0547">Nucleotide-binding</keyword>